<dbReference type="Pfam" id="PF14301">
    <property type="entry name" value="DUF4376"/>
    <property type="match status" value="1"/>
</dbReference>
<gene>
    <name evidence="2" type="ORF">S01H1_26064</name>
</gene>
<dbReference type="EMBL" id="BARS01015782">
    <property type="protein sequence ID" value="GAF94318.1"/>
    <property type="molecule type" value="Genomic_DNA"/>
</dbReference>
<organism evidence="2">
    <name type="scientific">marine sediment metagenome</name>
    <dbReference type="NCBI Taxonomy" id="412755"/>
    <lineage>
        <taxon>unclassified sequences</taxon>
        <taxon>metagenomes</taxon>
        <taxon>ecological metagenomes</taxon>
    </lineage>
</organism>
<protein>
    <recommendedName>
        <fullName evidence="1">DUF4376 domain-containing protein</fullName>
    </recommendedName>
</protein>
<feature type="non-terminal residue" evidence="2">
    <location>
        <position position="172"/>
    </location>
</feature>
<evidence type="ECO:0000259" key="1">
    <source>
        <dbReference type="Pfam" id="PF14301"/>
    </source>
</evidence>
<accession>X0TL71</accession>
<comment type="caution">
    <text evidence="2">The sequence shown here is derived from an EMBL/GenBank/DDBJ whole genome shotgun (WGS) entry which is preliminary data.</text>
</comment>
<feature type="domain" description="DUF4376" evidence="1">
    <location>
        <begin position="72"/>
        <end position="171"/>
    </location>
</feature>
<evidence type="ECO:0000313" key="2">
    <source>
        <dbReference type="EMBL" id="GAF94318.1"/>
    </source>
</evidence>
<proteinExistence type="predicted"/>
<dbReference type="InterPro" id="IPR025484">
    <property type="entry name" value="DUF4376"/>
</dbReference>
<name>X0TL71_9ZZZZ</name>
<dbReference type="AlphaFoldDB" id="X0TL71"/>
<sequence>MELWLDSNEIIIGYKNGKSTTQLEETEVINKMDSVQFDSDPNSALGQIKDGATFRELTIGDPTYSDNLNVLKNTLVDEINAIRLNKLDEGFSLGVHTIRADNYSQTRLQMMYVRLGDGDLTFPQQWRTKENVYFSITNETLFRSLVTAFNTFIKNVYEDSWTAKDSINSATT</sequence>
<reference evidence="2" key="1">
    <citation type="journal article" date="2014" name="Front. Microbiol.">
        <title>High frequency of phylogenetically diverse reductive dehalogenase-homologous genes in deep subseafloor sedimentary metagenomes.</title>
        <authorList>
            <person name="Kawai M."/>
            <person name="Futagami T."/>
            <person name="Toyoda A."/>
            <person name="Takaki Y."/>
            <person name="Nishi S."/>
            <person name="Hori S."/>
            <person name="Arai W."/>
            <person name="Tsubouchi T."/>
            <person name="Morono Y."/>
            <person name="Uchiyama I."/>
            <person name="Ito T."/>
            <person name="Fujiyama A."/>
            <person name="Inagaki F."/>
            <person name="Takami H."/>
        </authorList>
    </citation>
    <scope>NUCLEOTIDE SEQUENCE</scope>
    <source>
        <strain evidence="2">Expedition CK06-06</strain>
    </source>
</reference>